<accession>A0ABN5IK00</accession>
<keyword evidence="1" id="KW-1133">Transmembrane helix</keyword>
<feature type="transmembrane region" description="Helical" evidence="1">
    <location>
        <begin position="26"/>
        <end position="48"/>
    </location>
</feature>
<feature type="transmembrane region" description="Helical" evidence="1">
    <location>
        <begin position="94"/>
        <end position="121"/>
    </location>
</feature>
<keyword evidence="1" id="KW-0472">Membrane</keyword>
<keyword evidence="3" id="KW-1185">Reference proteome</keyword>
<dbReference type="EMBL" id="CP027231">
    <property type="protein sequence ID" value="AVM53174.1"/>
    <property type="molecule type" value="Genomic_DNA"/>
</dbReference>
<keyword evidence="1" id="KW-0812">Transmembrane</keyword>
<dbReference type="Proteomes" id="UP000238304">
    <property type="component" value="Chromosome"/>
</dbReference>
<sequence>MLEQLVRQILVPLTWLLEPFFQYGSFYYDGWTLIHFWSGLMLLVILSVCKVKRRWLTLFGLLALWEVLEQGIISNLFTLFPQLHHVDPKKEYEAWFSMIFAEQYIDTFNDVFVGMLGGWMIERLFRWKRFRQNVHGFVIAVTAVTVSFAAVGQYGWLPVFLCFCMGVMLIVVFRGLAEKETSFKACAIIYIFYLPLWIVGSSLSVSWRYSLFPAAAPLFFAGLYVLMSDLYERFAENFPFGLPLAGREST</sequence>
<reference evidence="2 3" key="1">
    <citation type="submission" date="2018-02" db="EMBL/GenBank/DDBJ databases">
        <authorList>
            <person name="Holder M.E."/>
            <person name="Ajami N.J."/>
            <person name="Petrosino J.F."/>
        </authorList>
    </citation>
    <scope>NUCLEOTIDE SEQUENCE [LARGE SCALE GENOMIC DNA]</scope>
    <source>
        <strain evidence="2 3">ATCC 33285</strain>
    </source>
</reference>
<feature type="transmembrane region" description="Helical" evidence="1">
    <location>
        <begin position="55"/>
        <end position="74"/>
    </location>
</feature>
<organism evidence="2 3">
    <name type="scientific">Bacteroides zoogleoformans</name>
    <dbReference type="NCBI Taxonomy" id="28119"/>
    <lineage>
        <taxon>Bacteria</taxon>
        <taxon>Pseudomonadati</taxon>
        <taxon>Bacteroidota</taxon>
        <taxon>Bacteroidia</taxon>
        <taxon>Bacteroidales</taxon>
        <taxon>Bacteroidaceae</taxon>
        <taxon>Bacteroides</taxon>
    </lineage>
</organism>
<evidence type="ECO:0000313" key="2">
    <source>
        <dbReference type="EMBL" id="AVM53174.1"/>
    </source>
</evidence>
<dbReference type="RefSeq" id="WP_106041579.1">
    <property type="nucleotide sequence ID" value="NZ_CP027231.1"/>
</dbReference>
<evidence type="ECO:0000313" key="3">
    <source>
        <dbReference type="Proteomes" id="UP000238304"/>
    </source>
</evidence>
<gene>
    <name evidence="2" type="ORF">C4H11_09730</name>
</gene>
<evidence type="ECO:0000256" key="1">
    <source>
        <dbReference type="SAM" id="Phobius"/>
    </source>
</evidence>
<protein>
    <submittedName>
        <fullName evidence="2">Uncharacterized protein</fullName>
    </submittedName>
</protein>
<feature type="transmembrane region" description="Helical" evidence="1">
    <location>
        <begin position="133"/>
        <end position="150"/>
    </location>
</feature>
<feature type="transmembrane region" description="Helical" evidence="1">
    <location>
        <begin position="185"/>
        <end position="203"/>
    </location>
</feature>
<name>A0ABN5IK00_9BACE</name>
<feature type="transmembrane region" description="Helical" evidence="1">
    <location>
        <begin position="209"/>
        <end position="227"/>
    </location>
</feature>
<feature type="transmembrane region" description="Helical" evidence="1">
    <location>
        <begin position="156"/>
        <end position="173"/>
    </location>
</feature>
<proteinExistence type="predicted"/>